<name>A0ABT7NKF8_9SPHI</name>
<comment type="caution">
    <text evidence="17">The sequence shown here is derived from an EMBL/GenBank/DDBJ whole genome shotgun (WGS) entry which is preliminary data.</text>
</comment>
<dbReference type="Gene3D" id="3.30.70.100">
    <property type="match status" value="1"/>
</dbReference>
<evidence type="ECO:0000256" key="1">
    <source>
        <dbReference type="ARBA" id="ARBA00004429"/>
    </source>
</evidence>
<evidence type="ECO:0000256" key="11">
    <source>
        <dbReference type="ARBA" id="ARBA00022989"/>
    </source>
</evidence>
<dbReference type="InterPro" id="IPR006121">
    <property type="entry name" value="HMA_dom"/>
</dbReference>
<feature type="domain" description="HMA" evidence="16">
    <location>
        <begin position="128"/>
        <end position="194"/>
    </location>
</feature>
<reference evidence="17" key="1">
    <citation type="submission" date="2020-06" db="EMBL/GenBank/DDBJ databases">
        <authorList>
            <person name="Dong N."/>
        </authorList>
    </citation>
    <scope>NUCLEOTIDE SEQUENCE</scope>
    <source>
        <strain evidence="17">R1692</strain>
    </source>
</reference>
<dbReference type="Gene3D" id="1.10.287.910">
    <property type="entry name" value="bacterial mercury transporter, merf"/>
    <property type="match status" value="1"/>
</dbReference>
<evidence type="ECO:0000256" key="8">
    <source>
        <dbReference type="ARBA" id="ARBA00022692"/>
    </source>
</evidence>
<dbReference type="InterPro" id="IPR001802">
    <property type="entry name" value="MerP/CopZ"/>
</dbReference>
<comment type="function">
    <text evidence="14">Involved in mercury resistance. Probably transfers a mercuric ion from the periplasmic Hg(2+)-binding protein MerP to the cytoplasmic mercuric reductase MerA.</text>
</comment>
<keyword evidence="8 15" id="KW-0812">Transmembrane</keyword>
<reference evidence="17" key="2">
    <citation type="journal article" date="2022" name="Sci. Total Environ.">
        <title>Prevalence, transmission, and molecular epidemiology of tet(X)-positive bacteria among humans, animals, and environmental niches in China: An epidemiological, and genomic-based study.</title>
        <authorList>
            <person name="Dong N."/>
            <person name="Zeng Y."/>
            <person name="Cai C."/>
            <person name="Sun C."/>
            <person name="Lu J."/>
            <person name="Liu C."/>
            <person name="Zhou H."/>
            <person name="Sun Q."/>
            <person name="Shu L."/>
            <person name="Wang H."/>
            <person name="Wang Y."/>
            <person name="Wang S."/>
            <person name="Wu C."/>
            <person name="Chan E.W."/>
            <person name="Chen G."/>
            <person name="Shen Z."/>
            <person name="Chen S."/>
            <person name="Zhang R."/>
        </authorList>
    </citation>
    <scope>NUCLEOTIDE SEQUENCE</scope>
    <source>
        <strain evidence="17">R1692</strain>
    </source>
</reference>
<keyword evidence="18" id="KW-1185">Reference proteome</keyword>
<evidence type="ECO:0000256" key="3">
    <source>
        <dbReference type="ARBA" id="ARBA00017053"/>
    </source>
</evidence>
<dbReference type="PRINTS" id="PR00946">
    <property type="entry name" value="HGSCAVENGER"/>
</dbReference>
<evidence type="ECO:0000256" key="2">
    <source>
        <dbReference type="ARBA" id="ARBA00008224"/>
    </source>
</evidence>
<keyword evidence="5" id="KW-0475">Mercuric resistance</keyword>
<evidence type="ECO:0000313" key="17">
    <source>
        <dbReference type="EMBL" id="MDM1047707.1"/>
    </source>
</evidence>
<dbReference type="Pfam" id="PF02411">
    <property type="entry name" value="MerT"/>
    <property type="match status" value="1"/>
</dbReference>
<organism evidence="17 18">
    <name type="scientific">Sphingobacterium hotanense</name>
    <dbReference type="NCBI Taxonomy" id="649196"/>
    <lineage>
        <taxon>Bacteria</taxon>
        <taxon>Pseudomonadati</taxon>
        <taxon>Bacteroidota</taxon>
        <taxon>Sphingobacteriia</taxon>
        <taxon>Sphingobacteriales</taxon>
        <taxon>Sphingobacteriaceae</taxon>
        <taxon>Sphingobacterium</taxon>
    </lineage>
</organism>
<gene>
    <name evidence="17" type="primary">merTP</name>
    <name evidence="17" type="ORF">HX018_05580</name>
</gene>
<keyword evidence="6" id="KW-1003">Cell membrane</keyword>
<evidence type="ECO:0000313" key="18">
    <source>
        <dbReference type="Proteomes" id="UP001170954"/>
    </source>
</evidence>
<proteinExistence type="inferred from homology"/>
<evidence type="ECO:0000256" key="13">
    <source>
        <dbReference type="ARBA" id="ARBA00030934"/>
    </source>
</evidence>
<feature type="transmembrane region" description="Helical" evidence="15">
    <location>
        <begin position="90"/>
        <end position="112"/>
    </location>
</feature>
<evidence type="ECO:0000256" key="12">
    <source>
        <dbReference type="ARBA" id="ARBA00023136"/>
    </source>
</evidence>
<comment type="similarity">
    <text evidence="2">Belongs to the MerT family.</text>
</comment>
<evidence type="ECO:0000256" key="15">
    <source>
        <dbReference type="SAM" id="Phobius"/>
    </source>
</evidence>
<keyword evidence="12 15" id="KW-0472">Membrane</keyword>
<dbReference type="InterPro" id="IPR036163">
    <property type="entry name" value="HMA_dom_sf"/>
</dbReference>
<evidence type="ECO:0000256" key="9">
    <source>
        <dbReference type="ARBA" id="ARBA00022723"/>
    </source>
</evidence>
<dbReference type="Proteomes" id="UP001170954">
    <property type="component" value="Unassembled WGS sequence"/>
</dbReference>
<keyword evidence="9" id="KW-0479">Metal-binding</keyword>
<dbReference type="PROSITE" id="PS50846">
    <property type="entry name" value="HMA_2"/>
    <property type="match status" value="1"/>
</dbReference>
<dbReference type="InterPro" id="IPR017969">
    <property type="entry name" value="Heavy-metal-associated_CS"/>
</dbReference>
<dbReference type="PROSITE" id="PS01047">
    <property type="entry name" value="HMA_1"/>
    <property type="match status" value="1"/>
</dbReference>
<accession>A0ABT7NKF8</accession>
<dbReference type="NCBIfam" id="NF033556">
    <property type="entry name" value="MerTP_fusion"/>
    <property type="match status" value="1"/>
</dbReference>
<keyword evidence="10" id="KW-0476">Mercury</keyword>
<evidence type="ECO:0000259" key="16">
    <source>
        <dbReference type="PROSITE" id="PS50846"/>
    </source>
</evidence>
<evidence type="ECO:0000256" key="6">
    <source>
        <dbReference type="ARBA" id="ARBA00022475"/>
    </source>
</evidence>
<feature type="transmembrane region" description="Helical" evidence="15">
    <location>
        <begin position="46"/>
        <end position="63"/>
    </location>
</feature>
<sequence>MKSENKLAGLGLLTAISASLCCITPVLALLAGTSGLASAFSWLDPLRPYLIGLTVLVLGFAWYQKLKPQKQMDCNCDTTEKTPFIQTKKFLGIVTVFAGLMLAFPTYAHILFPKTENKTVVTDQSKIQTAEFKITGMTCSGCEEHVNLEVNKLTGIIKTTVSYENGNAIIEFDQAQTNIQEIEKAIEKTGYSVTEKKEIK</sequence>
<evidence type="ECO:0000256" key="4">
    <source>
        <dbReference type="ARBA" id="ARBA00022448"/>
    </source>
</evidence>
<keyword evidence="4" id="KW-0813">Transport</keyword>
<dbReference type="SUPFAM" id="SSF55008">
    <property type="entry name" value="HMA, heavy metal-associated domain"/>
    <property type="match status" value="1"/>
</dbReference>
<dbReference type="RefSeq" id="WP_286650733.1">
    <property type="nucleotide sequence ID" value="NZ_JACAGK010000011.1"/>
</dbReference>
<dbReference type="Pfam" id="PF00403">
    <property type="entry name" value="HMA"/>
    <property type="match status" value="1"/>
</dbReference>
<evidence type="ECO:0000256" key="5">
    <source>
        <dbReference type="ARBA" id="ARBA00022466"/>
    </source>
</evidence>
<keyword evidence="7" id="KW-0997">Cell inner membrane</keyword>
<evidence type="ECO:0000256" key="7">
    <source>
        <dbReference type="ARBA" id="ARBA00022519"/>
    </source>
</evidence>
<dbReference type="CDD" id="cd00371">
    <property type="entry name" value="HMA"/>
    <property type="match status" value="1"/>
</dbReference>
<evidence type="ECO:0000256" key="10">
    <source>
        <dbReference type="ARBA" id="ARBA00022914"/>
    </source>
</evidence>
<comment type="subcellular location">
    <subcellularLocation>
        <location evidence="1">Cell inner membrane</location>
        <topology evidence="1">Multi-pass membrane protein</topology>
    </subcellularLocation>
</comment>
<keyword evidence="11 15" id="KW-1133">Transmembrane helix</keyword>
<dbReference type="InterPro" id="IPR003457">
    <property type="entry name" value="Transprt_MerT"/>
</dbReference>
<dbReference type="EMBL" id="JACAGK010000011">
    <property type="protein sequence ID" value="MDM1047707.1"/>
    <property type="molecule type" value="Genomic_DNA"/>
</dbReference>
<evidence type="ECO:0000256" key="14">
    <source>
        <dbReference type="ARBA" id="ARBA00045720"/>
    </source>
</evidence>
<protein>
    <recommendedName>
        <fullName evidence="3">Mercuric transport protein MerT</fullName>
    </recommendedName>
    <alternativeName>
        <fullName evidence="13">Mercury ion transport protein</fullName>
    </alternativeName>
</protein>